<evidence type="ECO:0008006" key="8">
    <source>
        <dbReference type="Google" id="ProtNLM"/>
    </source>
</evidence>
<evidence type="ECO:0000313" key="7">
    <source>
        <dbReference type="EMBL" id="GAI24870.1"/>
    </source>
</evidence>
<keyword evidence="3" id="KW-1133">Transmembrane helix</keyword>
<name>X1NDI9_9ZZZZ</name>
<evidence type="ECO:0000256" key="4">
    <source>
        <dbReference type="ARBA" id="ARBA00023136"/>
    </source>
</evidence>
<organism evidence="7">
    <name type="scientific">marine sediment metagenome</name>
    <dbReference type="NCBI Taxonomy" id="412755"/>
    <lineage>
        <taxon>unclassified sequences</taxon>
        <taxon>metagenomes</taxon>
        <taxon>ecological metagenomes</taxon>
    </lineage>
</organism>
<keyword evidence="4" id="KW-0472">Membrane</keyword>
<keyword evidence="6" id="KW-0961">Cell wall biogenesis/degradation</keyword>
<sequence>IQAKSLEGYLFPETYRVSKGMEEEEIIKLMISQFNKAVTEENRKGAKELGFTFHQIIILASIIEKETSAPEERALISAVFHNRLKAKRPLQSDPTVIYALGEAFDGNLKKEHLRIDSPYNTYRYRGLPPGPIGNPGKKAIQAALYPADVNYLYFVSRNDGTHAFSFSLEEHNRAVWKYQKKRY</sequence>
<dbReference type="GO" id="GO:0016829">
    <property type="term" value="F:lyase activity"/>
    <property type="evidence" value="ECO:0007669"/>
    <property type="project" value="UniProtKB-KW"/>
</dbReference>
<dbReference type="Pfam" id="PF02618">
    <property type="entry name" value="YceG"/>
    <property type="match status" value="1"/>
</dbReference>
<reference evidence="7" key="1">
    <citation type="journal article" date="2014" name="Front. Microbiol.">
        <title>High frequency of phylogenetically diverse reductive dehalogenase-homologous genes in deep subseafloor sedimentary metagenomes.</title>
        <authorList>
            <person name="Kawai M."/>
            <person name="Futagami T."/>
            <person name="Toyoda A."/>
            <person name="Takaki Y."/>
            <person name="Nishi S."/>
            <person name="Hori S."/>
            <person name="Arai W."/>
            <person name="Tsubouchi T."/>
            <person name="Morono Y."/>
            <person name="Uchiyama I."/>
            <person name="Ito T."/>
            <person name="Fujiyama A."/>
            <person name="Inagaki F."/>
            <person name="Takami H."/>
        </authorList>
    </citation>
    <scope>NUCLEOTIDE SEQUENCE</scope>
    <source>
        <strain evidence="7">Expedition CK06-06</strain>
    </source>
</reference>
<dbReference type="PANTHER" id="PTHR30518">
    <property type="entry name" value="ENDOLYTIC MUREIN TRANSGLYCOSYLASE"/>
    <property type="match status" value="1"/>
</dbReference>
<feature type="non-terminal residue" evidence="7">
    <location>
        <position position="1"/>
    </location>
</feature>
<dbReference type="CDD" id="cd08010">
    <property type="entry name" value="MltG_like"/>
    <property type="match status" value="1"/>
</dbReference>
<keyword evidence="1" id="KW-1003">Cell membrane</keyword>
<dbReference type="InterPro" id="IPR003770">
    <property type="entry name" value="MLTG-like"/>
</dbReference>
<keyword evidence="2" id="KW-0812">Transmembrane</keyword>
<dbReference type="EMBL" id="BARV01018894">
    <property type="protein sequence ID" value="GAI24870.1"/>
    <property type="molecule type" value="Genomic_DNA"/>
</dbReference>
<dbReference type="PANTHER" id="PTHR30518:SF2">
    <property type="entry name" value="ENDOLYTIC MUREIN TRANSGLYCOSYLASE"/>
    <property type="match status" value="1"/>
</dbReference>
<dbReference type="AlphaFoldDB" id="X1NDI9"/>
<evidence type="ECO:0000256" key="5">
    <source>
        <dbReference type="ARBA" id="ARBA00023239"/>
    </source>
</evidence>
<evidence type="ECO:0000256" key="3">
    <source>
        <dbReference type="ARBA" id="ARBA00022989"/>
    </source>
</evidence>
<evidence type="ECO:0000256" key="2">
    <source>
        <dbReference type="ARBA" id="ARBA00022692"/>
    </source>
</evidence>
<evidence type="ECO:0000256" key="6">
    <source>
        <dbReference type="ARBA" id="ARBA00023316"/>
    </source>
</evidence>
<dbReference type="NCBIfam" id="TIGR00247">
    <property type="entry name" value="endolytic transglycosylase MltG"/>
    <property type="match status" value="1"/>
</dbReference>
<dbReference type="Gene3D" id="3.30.160.60">
    <property type="entry name" value="Classic Zinc Finger"/>
    <property type="match status" value="1"/>
</dbReference>
<accession>X1NDI9</accession>
<protein>
    <recommendedName>
        <fullName evidence="8">Endolytic transglycosylase MltG</fullName>
    </recommendedName>
</protein>
<keyword evidence="5" id="KW-0456">Lyase</keyword>
<proteinExistence type="predicted"/>
<gene>
    <name evidence="7" type="ORF">S06H3_31865</name>
</gene>
<evidence type="ECO:0000256" key="1">
    <source>
        <dbReference type="ARBA" id="ARBA00022475"/>
    </source>
</evidence>
<dbReference type="GO" id="GO:0071555">
    <property type="term" value="P:cell wall organization"/>
    <property type="evidence" value="ECO:0007669"/>
    <property type="project" value="UniProtKB-KW"/>
</dbReference>
<comment type="caution">
    <text evidence="7">The sequence shown here is derived from an EMBL/GenBank/DDBJ whole genome shotgun (WGS) entry which is preliminary data.</text>
</comment>